<evidence type="ECO:0000256" key="1">
    <source>
        <dbReference type="SAM" id="SignalP"/>
    </source>
</evidence>
<dbReference type="InterPro" id="IPR008869">
    <property type="entry name" value="MlaC/ttg2D"/>
</dbReference>
<keyword evidence="1" id="KW-0732">Signal</keyword>
<dbReference type="PANTHER" id="PTHR36573:SF1">
    <property type="entry name" value="INTERMEMBRANE PHOSPHOLIPID TRANSPORT SYSTEM BINDING PROTEIN MLAC"/>
    <property type="match status" value="1"/>
</dbReference>
<sequence>MRPNTAGEPRGRRQLALAFAAILLVAAAPAPQAVAAPDQATQAKAFVAELGQKAIDELADTDVPRTERRQAFLRLFRSYFAVEDISRFILGRYWRVASTDEQRRFQDVFVRTLAQRFLPFFEGFMQDDFTVTRVRAHTSRKDRYMIETLVTRPDAPEDQKVNIVWHVRAGDGGLAIVDVKTENISMAITLRSEYGAALQQAGGKVDALNDELSAKLADGAFAHGSSAAANGDR</sequence>
<protein>
    <recommendedName>
        <fullName evidence="4">Toluene tolerance protein</fullName>
    </recommendedName>
</protein>
<evidence type="ECO:0008006" key="4">
    <source>
        <dbReference type="Google" id="ProtNLM"/>
    </source>
</evidence>
<dbReference type="Proteomes" id="UP001296873">
    <property type="component" value="Unassembled WGS sequence"/>
</dbReference>
<feature type="signal peptide" evidence="1">
    <location>
        <begin position="1"/>
        <end position="35"/>
    </location>
</feature>
<gene>
    <name evidence="2" type="ORF">CKO28_21115</name>
</gene>
<accession>A0ABS1DKK0</accession>
<name>A0ABS1DKK0_9PROT</name>
<feature type="chain" id="PRO_5046698667" description="Toluene tolerance protein" evidence="1">
    <location>
        <begin position="36"/>
        <end position="233"/>
    </location>
</feature>
<comment type="caution">
    <text evidence="2">The sequence shown here is derived from an EMBL/GenBank/DDBJ whole genome shotgun (WGS) entry which is preliminary data.</text>
</comment>
<dbReference type="EMBL" id="NRRL01000099">
    <property type="protein sequence ID" value="MBK1670526.1"/>
    <property type="molecule type" value="Genomic_DNA"/>
</dbReference>
<proteinExistence type="predicted"/>
<keyword evidence="3" id="KW-1185">Reference proteome</keyword>
<reference evidence="2 3" key="1">
    <citation type="journal article" date="2020" name="Microorganisms">
        <title>Osmotic Adaptation and Compatible Solute Biosynthesis of Phototrophic Bacteria as Revealed from Genome Analyses.</title>
        <authorList>
            <person name="Imhoff J.F."/>
            <person name="Rahn T."/>
            <person name="Kunzel S."/>
            <person name="Keller A."/>
            <person name="Neulinger S.C."/>
        </authorList>
    </citation>
    <scope>NUCLEOTIDE SEQUENCE [LARGE SCALE GENOMIC DNA]</scope>
    <source>
        <strain evidence="2 3">DSM 9895</strain>
    </source>
</reference>
<evidence type="ECO:0000313" key="3">
    <source>
        <dbReference type="Proteomes" id="UP001296873"/>
    </source>
</evidence>
<dbReference type="InterPro" id="IPR042245">
    <property type="entry name" value="Tgt2/MlaC_sf"/>
</dbReference>
<dbReference type="PANTHER" id="PTHR36573">
    <property type="entry name" value="INTERMEMBRANE PHOSPHOLIPID TRANSPORT SYSTEM BINDING PROTEIN MLAC"/>
    <property type="match status" value="1"/>
</dbReference>
<dbReference type="Gene3D" id="3.10.450.710">
    <property type="entry name" value="Tgt2/MlaC"/>
    <property type="match status" value="1"/>
</dbReference>
<organism evidence="2 3">
    <name type="scientific">Rhodovibrio sodomensis</name>
    <dbReference type="NCBI Taxonomy" id="1088"/>
    <lineage>
        <taxon>Bacteria</taxon>
        <taxon>Pseudomonadati</taxon>
        <taxon>Pseudomonadota</taxon>
        <taxon>Alphaproteobacteria</taxon>
        <taxon>Rhodospirillales</taxon>
        <taxon>Rhodovibrionaceae</taxon>
        <taxon>Rhodovibrio</taxon>
    </lineage>
</organism>
<dbReference type="Pfam" id="PF05494">
    <property type="entry name" value="MlaC"/>
    <property type="match status" value="1"/>
</dbReference>
<evidence type="ECO:0000313" key="2">
    <source>
        <dbReference type="EMBL" id="MBK1670526.1"/>
    </source>
</evidence>